<dbReference type="STRING" id="546871.SAMN04488543_4069"/>
<proteinExistence type="predicted"/>
<sequence length="74" mass="8310">MITSISKGSISKRHRTTTEGNHHMSRLGKAIRSHREINRTNRELARAISNAATPAMRDELIMVAQRNNGFGPRT</sequence>
<keyword evidence="3" id="KW-1185">Reference proteome</keyword>
<dbReference type="Proteomes" id="UP000199092">
    <property type="component" value="Chromosome I"/>
</dbReference>
<reference evidence="2 3" key="1">
    <citation type="submission" date="2016-10" db="EMBL/GenBank/DDBJ databases">
        <authorList>
            <person name="de Groot N.N."/>
        </authorList>
    </citation>
    <scope>NUCLEOTIDE SEQUENCE [LARGE SCALE GENOMIC DNA]</scope>
    <source>
        <strain evidence="2 3">DSM 21741</strain>
    </source>
</reference>
<protein>
    <submittedName>
        <fullName evidence="2">Uncharacterized protein</fullName>
    </submittedName>
</protein>
<name>A0A1H1ZXC0_9ACTN</name>
<accession>A0A1H1ZXC0</accession>
<feature type="region of interest" description="Disordered" evidence="1">
    <location>
        <begin position="1"/>
        <end position="36"/>
    </location>
</feature>
<feature type="compositionally biased region" description="Basic residues" evidence="1">
    <location>
        <begin position="23"/>
        <end position="32"/>
    </location>
</feature>
<dbReference type="EMBL" id="LT629749">
    <property type="protein sequence ID" value="SDT38313.1"/>
    <property type="molecule type" value="Genomic_DNA"/>
</dbReference>
<evidence type="ECO:0000313" key="2">
    <source>
        <dbReference type="EMBL" id="SDT38313.1"/>
    </source>
</evidence>
<dbReference type="AlphaFoldDB" id="A0A1H1ZXC0"/>
<organism evidence="2 3">
    <name type="scientific">Friedmanniella luteola</name>
    <dbReference type="NCBI Taxonomy" id="546871"/>
    <lineage>
        <taxon>Bacteria</taxon>
        <taxon>Bacillati</taxon>
        <taxon>Actinomycetota</taxon>
        <taxon>Actinomycetes</taxon>
        <taxon>Propionibacteriales</taxon>
        <taxon>Nocardioidaceae</taxon>
        <taxon>Friedmanniella</taxon>
    </lineage>
</organism>
<gene>
    <name evidence="2" type="ORF">SAMN04488543_4069</name>
</gene>
<evidence type="ECO:0000256" key="1">
    <source>
        <dbReference type="SAM" id="MobiDB-lite"/>
    </source>
</evidence>
<evidence type="ECO:0000313" key="3">
    <source>
        <dbReference type="Proteomes" id="UP000199092"/>
    </source>
</evidence>